<feature type="region of interest" description="Disordered" evidence="1">
    <location>
        <begin position="1"/>
        <end position="30"/>
    </location>
</feature>
<evidence type="ECO:0000256" key="1">
    <source>
        <dbReference type="SAM" id="MobiDB-lite"/>
    </source>
</evidence>
<dbReference type="GO" id="GO:0005935">
    <property type="term" value="C:cellular bud neck"/>
    <property type="evidence" value="ECO:0007669"/>
    <property type="project" value="TreeGrafter"/>
</dbReference>
<evidence type="ECO:0000256" key="2">
    <source>
        <dbReference type="SAM" id="Phobius"/>
    </source>
</evidence>
<evidence type="ECO:0000313" key="3">
    <source>
        <dbReference type="EMBL" id="EDO17422.1"/>
    </source>
</evidence>
<dbReference type="GO" id="GO:0000324">
    <property type="term" value="C:fungal-type vacuole"/>
    <property type="evidence" value="ECO:0007669"/>
    <property type="project" value="TreeGrafter"/>
</dbReference>
<dbReference type="PANTHER" id="PTHR36089:SF1">
    <property type="entry name" value="CHITIN SYNTHASE 3 COMPLEX PROTEIN CSI2-RELATED"/>
    <property type="match status" value="1"/>
</dbReference>
<dbReference type="EMBL" id="DS480404">
    <property type="protein sequence ID" value="EDO17422.1"/>
    <property type="molecule type" value="Genomic_DNA"/>
</dbReference>
<proteinExistence type="predicted"/>
<dbReference type="FunCoup" id="A7TJW0">
    <property type="interactions" value="40"/>
</dbReference>
<dbReference type="Proteomes" id="UP000000267">
    <property type="component" value="Unassembled WGS sequence"/>
</dbReference>
<name>A7TJW0_VANPO</name>
<protein>
    <submittedName>
        <fullName evidence="3">Uncharacterized protein</fullName>
    </submittedName>
</protein>
<dbReference type="PANTHER" id="PTHR36089">
    <property type="entry name" value="CHITIN SYNTHASE 3 COMPLEX PROTEIN CSI2-RELATED"/>
    <property type="match status" value="1"/>
</dbReference>
<dbReference type="HOGENOM" id="CLU_1020131_0_0_1"/>
<dbReference type="OMA" id="SEMMASF"/>
<accession>A7TJW0</accession>
<feature type="transmembrane region" description="Helical" evidence="2">
    <location>
        <begin position="97"/>
        <end position="119"/>
    </location>
</feature>
<keyword evidence="2" id="KW-0472">Membrane</keyword>
<dbReference type="KEGG" id="vpo:Kpol_1037p18"/>
<dbReference type="eggNOG" id="ENOG502RZE8">
    <property type="taxonomic scope" value="Eukaryota"/>
</dbReference>
<gene>
    <name evidence="3" type="ORF">Kpol_1037p18</name>
</gene>
<feature type="compositionally biased region" description="Low complexity" evidence="1">
    <location>
        <begin position="13"/>
        <end position="30"/>
    </location>
</feature>
<dbReference type="PhylomeDB" id="A7TJW0"/>
<keyword evidence="4" id="KW-1185">Reference proteome</keyword>
<sequence length="273" mass="29350">MDTVLKRGLPKLVTSTSTSTSTTSTSSSSVISTSKTTSTVTGSSTTFTSISTSMITSSSASSSLSSSSTTSYSHSVWIPSATNNKYIRIPDRVDGTVFIAVGSCLGFVIGIILILWMFLTFKAWRNARKESKIRLLENKYNPYMGDHWGSMESIDYSHTQKKPFDIESGSSIVSSESEMMASFVEKEYNLSHKKSAMSLNTLFVSPTSHIMGPTSTVGSTTTTNTTNIIPTSVINLNSGVGGAGIEGNINNKPFRPPSVHLDELLDKEFGDGK</sequence>
<dbReference type="AlphaFoldDB" id="A7TJW0"/>
<keyword evidence="2" id="KW-1133">Transmembrane helix</keyword>
<dbReference type="RefSeq" id="XP_001645280.1">
    <property type="nucleotide sequence ID" value="XM_001645230.1"/>
</dbReference>
<dbReference type="GeneID" id="5545639"/>
<evidence type="ECO:0000313" key="4">
    <source>
        <dbReference type="Proteomes" id="UP000000267"/>
    </source>
</evidence>
<keyword evidence="2" id="KW-0812">Transmembrane</keyword>
<dbReference type="InParanoid" id="A7TJW0"/>
<organism evidence="4">
    <name type="scientific">Vanderwaltozyma polyspora (strain ATCC 22028 / DSM 70294 / BCRC 21397 / CBS 2163 / NBRC 10782 / NRRL Y-8283 / UCD 57-17)</name>
    <name type="common">Kluyveromyces polysporus</name>
    <dbReference type="NCBI Taxonomy" id="436907"/>
    <lineage>
        <taxon>Eukaryota</taxon>
        <taxon>Fungi</taxon>
        <taxon>Dikarya</taxon>
        <taxon>Ascomycota</taxon>
        <taxon>Saccharomycotina</taxon>
        <taxon>Saccharomycetes</taxon>
        <taxon>Saccharomycetales</taxon>
        <taxon>Saccharomycetaceae</taxon>
        <taxon>Vanderwaltozyma</taxon>
    </lineage>
</organism>
<reference evidence="3 4" key="1">
    <citation type="journal article" date="2007" name="Proc. Natl. Acad. Sci. U.S.A.">
        <title>Independent sorting-out of thousands of duplicated gene pairs in two yeast species descended from a whole-genome duplication.</title>
        <authorList>
            <person name="Scannell D.R."/>
            <person name="Frank A.C."/>
            <person name="Conant G.C."/>
            <person name="Byrne K.P."/>
            <person name="Woolfit M."/>
            <person name="Wolfe K.H."/>
        </authorList>
    </citation>
    <scope>NUCLEOTIDE SEQUENCE [LARGE SCALE GENOMIC DNA]</scope>
    <source>
        <strain evidence="4">ATCC 22028 / DSM 70294 / BCRC 21397 / CBS 2163 / NBRC 10782 / NRRL Y-8283 / UCD 57-17</strain>
    </source>
</reference>
<dbReference type="OrthoDB" id="4065319at2759"/>
<dbReference type="STRING" id="436907.A7TJW0"/>
<dbReference type="InterPro" id="IPR051009">
    <property type="entry name" value="PRM"/>
</dbReference>